<dbReference type="InterPro" id="IPR036291">
    <property type="entry name" value="NAD(P)-bd_dom_sf"/>
</dbReference>
<evidence type="ECO:0000313" key="1">
    <source>
        <dbReference type="EMBL" id="BAU28380.1"/>
    </source>
</evidence>
<dbReference type="PANTHER" id="PTHR48079">
    <property type="entry name" value="PROTEIN YEEZ"/>
    <property type="match status" value="1"/>
</dbReference>
<accession>A0A0U5BBU0</accession>
<dbReference type="KEGG" id="asoc:CB4_02554"/>
<dbReference type="AlphaFoldDB" id="A0A0U5BBU0"/>
<dbReference type="InterPro" id="IPR001509">
    <property type="entry name" value="Epimerase_deHydtase"/>
</dbReference>
<reference evidence="1 2" key="1">
    <citation type="submission" date="2015-12" db="EMBL/GenBank/DDBJ databases">
        <title>Genome sequence of Aneurinibacillus soli.</title>
        <authorList>
            <person name="Lee J.S."/>
            <person name="Lee K.C."/>
            <person name="Kim K.K."/>
            <person name="Lee B.W."/>
        </authorList>
    </citation>
    <scope>NUCLEOTIDE SEQUENCE [LARGE SCALE GENOMIC DNA]</scope>
    <source>
        <strain evidence="1 2">CB4</strain>
    </source>
</reference>
<dbReference type="EMBL" id="AP017312">
    <property type="protein sequence ID" value="BAU28380.1"/>
    <property type="molecule type" value="Genomic_DNA"/>
</dbReference>
<dbReference type="Pfam" id="PF01370">
    <property type="entry name" value="Epimerase"/>
    <property type="match status" value="1"/>
</dbReference>
<sequence>MVTEAGLFIVREQDKRAIDPSSLFYIFFVIVVTHLACDLSLLMMNEKSVWEVWIMKIFVAGATGVIGRSLIPLLVQAGHEVTGMTHHTSHTNMIEEMGAKPRVADAFDRDAIFTALHETRPDVVIHQLTSLHAQSSADNAKIRIEGTRNLVDASHSVGVRRMIAQSISWAYEPGVAPATEEVPLDLDAPMPRQTTIAGIVALEKAVAEIPESVILRYGTLYGPGTWYDVHGMIAEQVHRKEMTATEGVSSFLHVEDAARTAFLALDWPSGPVNIVDDEPASGSLWLPAYASAIGAPEPAIQAGSNRGERGASNAKARTHYGWTPLHPTWREGFKCVP</sequence>
<dbReference type="Proteomes" id="UP000217696">
    <property type="component" value="Chromosome"/>
</dbReference>
<gene>
    <name evidence="1" type="ORF">CB4_02554</name>
</gene>
<name>A0A0U5BBU0_9BACL</name>
<protein>
    <submittedName>
        <fullName evidence="1">Uncharacterized protein</fullName>
    </submittedName>
</protein>
<evidence type="ECO:0000313" key="2">
    <source>
        <dbReference type="Proteomes" id="UP000217696"/>
    </source>
</evidence>
<dbReference type="SUPFAM" id="SSF51735">
    <property type="entry name" value="NAD(P)-binding Rossmann-fold domains"/>
    <property type="match status" value="1"/>
</dbReference>
<dbReference type="PANTHER" id="PTHR48079:SF6">
    <property type="entry name" value="NAD(P)-BINDING DOMAIN-CONTAINING PROTEIN-RELATED"/>
    <property type="match status" value="1"/>
</dbReference>
<dbReference type="Gene3D" id="3.40.50.720">
    <property type="entry name" value="NAD(P)-binding Rossmann-like Domain"/>
    <property type="match status" value="1"/>
</dbReference>
<dbReference type="GO" id="GO:0004029">
    <property type="term" value="F:aldehyde dehydrogenase (NAD+) activity"/>
    <property type="evidence" value="ECO:0007669"/>
    <property type="project" value="TreeGrafter"/>
</dbReference>
<organism evidence="1 2">
    <name type="scientific">Aneurinibacillus soli</name>
    <dbReference type="NCBI Taxonomy" id="1500254"/>
    <lineage>
        <taxon>Bacteria</taxon>
        <taxon>Bacillati</taxon>
        <taxon>Bacillota</taxon>
        <taxon>Bacilli</taxon>
        <taxon>Bacillales</taxon>
        <taxon>Paenibacillaceae</taxon>
        <taxon>Aneurinibacillus group</taxon>
        <taxon>Aneurinibacillus</taxon>
    </lineage>
</organism>
<dbReference type="GO" id="GO:0005737">
    <property type="term" value="C:cytoplasm"/>
    <property type="evidence" value="ECO:0007669"/>
    <property type="project" value="TreeGrafter"/>
</dbReference>
<proteinExistence type="predicted"/>
<dbReference type="InterPro" id="IPR051783">
    <property type="entry name" value="NAD(P)-dependent_oxidoreduct"/>
</dbReference>
<keyword evidence="2" id="KW-1185">Reference proteome</keyword>